<feature type="transmembrane region" description="Helical" evidence="7">
    <location>
        <begin position="216"/>
        <end position="237"/>
    </location>
</feature>
<dbReference type="CDD" id="cd17324">
    <property type="entry name" value="MFS_NepI_like"/>
    <property type="match status" value="1"/>
</dbReference>
<evidence type="ECO:0000256" key="5">
    <source>
        <dbReference type="ARBA" id="ARBA00023136"/>
    </source>
</evidence>
<protein>
    <submittedName>
        <fullName evidence="9">MFS transporter</fullName>
    </submittedName>
</protein>
<dbReference type="GO" id="GO:0022857">
    <property type="term" value="F:transmembrane transporter activity"/>
    <property type="evidence" value="ECO:0007669"/>
    <property type="project" value="InterPro"/>
</dbReference>
<organism evidence="9 10">
    <name type="scientific">Corticibacter populi</name>
    <dbReference type="NCBI Taxonomy" id="1550736"/>
    <lineage>
        <taxon>Bacteria</taxon>
        <taxon>Pseudomonadati</taxon>
        <taxon>Pseudomonadota</taxon>
        <taxon>Betaproteobacteria</taxon>
        <taxon>Burkholderiales</taxon>
        <taxon>Comamonadaceae</taxon>
        <taxon>Corticibacter</taxon>
    </lineage>
</organism>
<evidence type="ECO:0000313" key="10">
    <source>
        <dbReference type="Proteomes" id="UP000278006"/>
    </source>
</evidence>
<reference evidence="9 10" key="1">
    <citation type="submission" date="2018-10" db="EMBL/GenBank/DDBJ databases">
        <title>Draft genome of Cortibacter populi DSM10536.</title>
        <authorList>
            <person name="Bernier A.-M."/>
            <person name="Bernard K."/>
        </authorList>
    </citation>
    <scope>NUCLEOTIDE SEQUENCE [LARGE SCALE GENOMIC DNA]</scope>
    <source>
        <strain evidence="9 10">DSM 105136</strain>
    </source>
</reference>
<evidence type="ECO:0000313" key="9">
    <source>
        <dbReference type="EMBL" id="RMX08477.1"/>
    </source>
</evidence>
<dbReference type="Proteomes" id="UP000278006">
    <property type="component" value="Unassembled WGS sequence"/>
</dbReference>
<dbReference type="InterPro" id="IPR050189">
    <property type="entry name" value="MFS_Efflux_Transporters"/>
</dbReference>
<dbReference type="GO" id="GO:0005886">
    <property type="term" value="C:plasma membrane"/>
    <property type="evidence" value="ECO:0007669"/>
    <property type="project" value="UniProtKB-SubCell"/>
</dbReference>
<feature type="transmembrane region" description="Helical" evidence="7">
    <location>
        <begin position="117"/>
        <end position="136"/>
    </location>
</feature>
<feature type="transmembrane region" description="Helical" evidence="7">
    <location>
        <begin position="339"/>
        <end position="360"/>
    </location>
</feature>
<comment type="subcellular location">
    <subcellularLocation>
        <location evidence="1">Cell membrane</location>
        <topology evidence="1">Multi-pass membrane protein</topology>
    </subcellularLocation>
</comment>
<keyword evidence="5 7" id="KW-0472">Membrane</keyword>
<feature type="transmembrane region" description="Helical" evidence="7">
    <location>
        <begin position="284"/>
        <end position="302"/>
    </location>
</feature>
<dbReference type="InterPro" id="IPR020846">
    <property type="entry name" value="MFS_dom"/>
</dbReference>
<dbReference type="Gene3D" id="1.20.1250.20">
    <property type="entry name" value="MFS general substrate transporter like domains"/>
    <property type="match status" value="1"/>
</dbReference>
<keyword evidence="2" id="KW-1003">Cell membrane</keyword>
<feature type="domain" description="Major facilitator superfamily (MFS) profile" evidence="8">
    <location>
        <begin position="24"/>
        <end position="396"/>
    </location>
</feature>
<dbReference type="PROSITE" id="PS50850">
    <property type="entry name" value="MFS"/>
    <property type="match status" value="1"/>
</dbReference>
<evidence type="ECO:0000256" key="2">
    <source>
        <dbReference type="ARBA" id="ARBA00022475"/>
    </source>
</evidence>
<feature type="region of interest" description="Disordered" evidence="6">
    <location>
        <begin position="399"/>
        <end position="423"/>
    </location>
</feature>
<evidence type="ECO:0000259" key="8">
    <source>
        <dbReference type="PROSITE" id="PS50850"/>
    </source>
</evidence>
<evidence type="ECO:0000256" key="7">
    <source>
        <dbReference type="SAM" id="Phobius"/>
    </source>
</evidence>
<dbReference type="OrthoDB" id="9812189at2"/>
<dbReference type="Pfam" id="PF07690">
    <property type="entry name" value="MFS_1"/>
    <property type="match status" value="1"/>
</dbReference>
<keyword evidence="10" id="KW-1185">Reference proteome</keyword>
<feature type="transmembrane region" description="Helical" evidence="7">
    <location>
        <begin position="372"/>
        <end position="391"/>
    </location>
</feature>
<dbReference type="InterPro" id="IPR011701">
    <property type="entry name" value="MFS"/>
</dbReference>
<sequence>MMKRLRMTTTNAAPQNAERLPLAALLALAMTGFLALLTETLPAGMLSQISQGVGVSEALAGQFVTLYALGALVAAIPLTAATLGWRRRPLLIAALLALLVFNTLTALTSSYGVALGARFLAGMATGLIWGMLAGYARRMAPGHLKGRALAIAGLGAPLALSLGVPLGSLLGATLGWRSAFAAVSLLTLGVMAWIFLKVPDYPGQTARQRAPVRRVFMTPGVRPVLAVLVLWVLAHNILYTYVMPFLAPAGLSHRVDLVLLVFGVASLLGIWLTGLLIDRMLHRLVLLSLTGFAAAALLLGLAGAQPAAIYLAVAVWGLTFGGSPTLLQTASAEAAGSGADVAQSILVTAWNSAIAAGGIVGGMLLETAGVGAFPWVLLALLLTGLAIAWASRTHGFPTKPRSALNGRHHAANDSARQRANGKG</sequence>
<gene>
    <name evidence="9" type="ORF">D8I35_05200</name>
</gene>
<feature type="transmembrane region" description="Helical" evidence="7">
    <location>
        <begin position="148"/>
        <end position="170"/>
    </location>
</feature>
<evidence type="ECO:0000256" key="3">
    <source>
        <dbReference type="ARBA" id="ARBA00022692"/>
    </source>
</evidence>
<feature type="transmembrane region" description="Helical" evidence="7">
    <location>
        <begin position="176"/>
        <end position="196"/>
    </location>
</feature>
<dbReference type="SUPFAM" id="SSF103473">
    <property type="entry name" value="MFS general substrate transporter"/>
    <property type="match status" value="1"/>
</dbReference>
<proteinExistence type="predicted"/>
<feature type="transmembrane region" description="Helical" evidence="7">
    <location>
        <begin position="308"/>
        <end position="327"/>
    </location>
</feature>
<dbReference type="PANTHER" id="PTHR43124">
    <property type="entry name" value="PURINE EFFLUX PUMP PBUE"/>
    <property type="match status" value="1"/>
</dbReference>
<dbReference type="InterPro" id="IPR036259">
    <property type="entry name" value="MFS_trans_sf"/>
</dbReference>
<evidence type="ECO:0000256" key="6">
    <source>
        <dbReference type="SAM" id="MobiDB-lite"/>
    </source>
</evidence>
<keyword evidence="3 7" id="KW-0812">Transmembrane</keyword>
<feature type="transmembrane region" description="Helical" evidence="7">
    <location>
        <begin position="257"/>
        <end position="277"/>
    </location>
</feature>
<evidence type="ECO:0000256" key="1">
    <source>
        <dbReference type="ARBA" id="ARBA00004651"/>
    </source>
</evidence>
<feature type="transmembrane region" description="Helical" evidence="7">
    <location>
        <begin position="58"/>
        <end position="78"/>
    </location>
</feature>
<accession>A0A3M6QZN7</accession>
<dbReference type="PANTHER" id="PTHR43124:SF3">
    <property type="entry name" value="CHLORAMPHENICOL EFFLUX PUMP RV0191"/>
    <property type="match status" value="1"/>
</dbReference>
<dbReference type="EMBL" id="RDQO01000001">
    <property type="protein sequence ID" value="RMX08477.1"/>
    <property type="molecule type" value="Genomic_DNA"/>
</dbReference>
<keyword evidence="4 7" id="KW-1133">Transmembrane helix</keyword>
<name>A0A3M6QZN7_9BURK</name>
<evidence type="ECO:0000256" key="4">
    <source>
        <dbReference type="ARBA" id="ARBA00022989"/>
    </source>
</evidence>
<feature type="transmembrane region" description="Helical" evidence="7">
    <location>
        <begin position="90"/>
        <end position="111"/>
    </location>
</feature>
<dbReference type="AlphaFoldDB" id="A0A3M6QZN7"/>
<comment type="caution">
    <text evidence="9">The sequence shown here is derived from an EMBL/GenBank/DDBJ whole genome shotgun (WGS) entry which is preliminary data.</text>
</comment>